<comment type="catalytic activity">
    <reaction evidence="1 10 12">
        <text>Hydrolyzes single-stranded DNA or mismatched double-stranded DNA and polynucleotides, releasing free uracil.</text>
        <dbReference type="EC" id="3.2.2.27"/>
    </reaction>
</comment>
<dbReference type="SMART" id="SM00987">
    <property type="entry name" value="UreE_C"/>
    <property type="match status" value="1"/>
</dbReference>
<evidence type="ECO:0000313" key="15">
    <source>
        <dbReference type="Proteomes" id="UP000229323"/>
    </source>
</evidence>
<dbReference type="InterPro" id="IPR036895">
    <property type="entry name" value="Uracil-DNA_glycosylase-like_sf"/>
</dbReference>
<keyword evidence="8 10" id="KW-0378">Hydrolase</keyword>
<name>A0A2D3NBT8_PREIN</name>
<evidence type="ECO:0000256" key="10">
    <source>
        <dbReference type="HAMAP-Rule" id="MF_00148"/>
    </source>
</evidence>
<evidence type="ECO:0000313" key="14">
    <source>
        <dbReference type="EMBL" id="ATV52897.1"/>
    </source>
</evidence>
<dbReference type="CDD" id="cd10027">
    <property type="entry name" value="UDG-F1-like"/>
    <property type="match status" value="1"/>
</dbReference>
<evidence type="ECO:0000256" key="4">
    <source>
        <dbReference type="ARBA" id="ARBA00012030"/>
    </source>
</evidence>
<evidence type="ECO:0000256" key="6">
    <source>
        <dbReference type="ARBA" id="ARBA00022490"/>
    </source>
</evidence>
<dbReference type="GO" id="GO:0005737">
    <property type="term" value="C:cytoplasm"/>
    <property type="evidence" value="ECO:0007669"/>
    <property type="project" value="UniProtKB-SubCell"/>
</dbReference>
<evidence type="ECO:0000259" key="13">
    <source>
        <dbReference type="SMART" id="SM00986"/>
    </source>
</evidence>
<reference evidence="14 15" key="1">
    <citation type="submission" date="2017-11" db="EMBL/GenBank/DDBJ databases">
        <title>Genome sequencing of Prevotella intermedia KCOM 2033.</title>
        <authorList>
            <person name="Kook J.-K."/>
            <person name="Park S.-N."/>
            <person name="Lim Y.K."/>
        </authorList>
    </citation>
    <scope>NUCLEOTIDE SEQUENCE [LARGE SCALE GENOMIC DNA]</scope>
    <source>
        <strain evidence="14 15">KCOM 2033</strain>
    </source>
</reference>
<dbReference type="AlphaFoldDB" id="A0A2D3NBT8"/>
<dbReference type="GO" id="GO:0097510">
    <property type="term" value="P:base-excision repair, AP site formation via deaminated base removal"/>
    <property type="evidence" value="ECO:0007669"/>
    <property type="project" value="TreeGrafter"/>
</dbReference>
<dbReference type="NCBIfam" id="TIGR00628">
    <property type="entry name" value="ung"/>
    <property type="match status" value="1"/>
</dbReference>
<evidence type="ECO:0000256" key="8">
    <source>
        <dbReference type="ARBA" id="ARBA00022801"/>
    </source>
</evidence>
<feature type="active site" description="Proton acceptor" evidence="10 11">
    <location>
        <position position="79"/>
    </location>
</feature>
<protein>
    <recommendedName>
        <fullName evidence="5 10">Uracil-DNA glycosylase</fullName>
        <shortName evidence="10">UDG</shortName>
        <ecNumber evidence="4 10">3.2.2.27</ecNumber>
    </recommendedName>
</protein>
<evidence type="ECO:0000256" key="5">
    <source>
        <dbReference type="ARBA" id="ARBA00018429"/>
    </source>
</evidence>
<evidence type="ECO:0000256" key="2">
    <source>
        <dbReference type="ARBA" id="ARBA00002631"/>
    </source>
</evidence>
<dbReference type="InterPro" id="IPR005122">
    <property type="entry name" value="Uracil-DNA_glycosylase-like"/>
</dbReference>
<gene>
    <name evidence="10" type="primary">ung</name>
    <name evidence="14" type="ORF">CTM50_07535</name>
</gene>
<evidence type="ECO:0000256" key="1">
    <source>
        <dbReference type="ARBA" id="ARBA00001400"/>
    </source>
</evidence>
<dbReference type="Pfam" id="PF03167">
    <property type="entry name" value="UDG"/>
    <property type="match status" value="1"/>
</dbReference>
<proteinExistence type="inferred from homology"/>
<comment type="subcellular location">
    <subcellularLocation>
        <location evidence="10">Cytoplasm</location>
    </subcellularLocation>
</comment>
<accession>A0A2D3NBT8</accession>
<dbReference type="PANTHER" id="PTHR11264">
    <property type="entry name" value="URACIL-DNA GLYCOSYLASE"/>
    <property type="match status" value="1"/>
</dbReference>
<dbReference type="InterPro" id="IPR002043">
    <property type="entry name" value="UDG_fam1"/>
</dbReference>
<dbReference type="NCBIfam" id="NF003588">
    <property type="entry name" value="PRK05254.1-1"/>
    <property type="match status" value="1"/>
</dbReference>
<sequence length="238" mass="27791">MNDKKMIPILQINGTDVSLEASWEENLRGEIEEPYFAELVEKLNSEYENEVCYPSKGLIFNAFNLCPFDKVRVVVLGQDPYRGNHAMGLSFSVPEGIKLPLSLRKIYKEIEDDLCETMPKSGNLTRWAEQGVLLLNTTLTVRDAKPNSHKRLKWKNFTDAAIKALNKNRENIVFMLWGNDAKKKKRLIDTNRHHIIESYHPAARQRYKFKKHQFTCCNAYLKEQGLDEIDWLMRTEQR</sequence>
<dbReference type="Proteomes" id="UP000229323">
    <property type="component" value="Chromosome"/>
</dbReference>
<dbReference type="InterPro" id="IPR018085">
    <property type="entry name" value="Ura-DNA_Glyclase_AS"/>
</dbReference>
<dbReference type="NCBIfam" id="NF003589">
    <property type="entry name" value="PRK05254.1-2"/>
    <property type="match status" value="1"/>
</dbReference>
<dbReference type="GO" id="GO:0004844">
    <property type="term" value="F:uracil DNA N-glycosylase activity"/>
    <property type="evidence" value="ECO:0007669"/>
    <property type="project" value="UniProtKB-UniRule"/>
</dbReference>
<dbReference type="EMBL" id="CP024696">
    <property type="protein sequence ID" value="ATV52897.1"/>
    <property type="molecule type" value="Genomic_DNA"/>
</dbReference>
<dbReference type="EC" id="3.2.2.27" evidence="4 10"/>
<dbReference type="PROSITE" id="PS00130">
    <property type="entry name" value="U_DNA_GLYCOSYLASE"/>
    <property type="match status" value="1"/>
</dbReference>
<dbReference type="Gene3D" id="3.40.470.10">
    <property type="entry name" value="Uracil-DNA glycosylase-like domain"/>
    <property type="match status" value="1"/>
</dbReference>
<evidence type="ECO:0000256" key="9">
    <source>
        <dbReference type="ARBA" id="ARBA00023204"/>
    </source>
</evidence>
<feature type="domain" description="Uracil-DNA glycosylase-like" evidence="13">
    <location>
        <begin position="64"/>
        <end position="221"/>
    </location>
</feature>
<keyword evidence="9 10" id="KW-0234">DNA repair</keyword>
<evidence type="ECO:0000256" key="11">
    <source>
        <dbReference type="PROSITE-ProRule" id="PRU10072"/>
    </source>
</evidence>
<dbReference type="NCBIfam" id="NF003592">
    <property type="entry name" value="PRK05254.1-5"/>
    <property type="match status" value="1"/>
</dbReference>
<keyword evidence="6 10" id="KW-0963">Cytoplasm</keyword>
<organism evidence="14 15">
    <name type="scientific">Prevotella intermedia</name>
    <dbReference type="NCBI Taxonomy" id="28131"/>
    <lineage>
        <taxon>Bacteria</taxon>
        <taxon>Pseudomonadati</taxon>
        <taxon>Bacteroidota</taxon>
        <taxon>Bacteroidia</taxon>
        <taxon>Bacteroidales</taxon>
        <taxon>Prevotellaceae</taxon>
        <taxon>Prevotella</taxon>
    </lineage>
</organism>
<dbReference type="RefSeq" id="WP_100023222.1">
    <property type="nucleotide sequence ID" value="NZ_CP024696.1"/>
</dbReference>
<dbReference type="SUPFAM" id="SSF52141">
    <property type="entry name" value="Uracil-DNA glycosylase-like"/>
    <property type="match status" value="1"/>
</dbReference>
<comment type="function">
    <text evidence="2 10 12">Excises uracil residues from the DNA which can arise as a result of misincorporation of dUMP residues by DNA polymerase or due to deamination of cytosine.</text>
</comment>
<comment type="similarity">
    <text evidence="3 10 12">Belongs to the uracil-DNA glycosylase (UDG) superfamily. UNG family.</text>
</comment>
<dbReference type="HAMAP" id="MF_00148">
    <property type="entry name" value="UDG"/>
    <property type="match status" value="1"/>
</dbReference>
<evidence type="ECO:0000256" key="12">
    <source>
        <dbReference type="RuleBase" id="RU003780"/>
    </source>
</evidence>
<dbReference type="SMART" id="SM00986">
    <property type="entry name" value="UDG"/>
    <property type="match status" value="1"/>
</dbReference>
<keyword evidence="7 10" id="KW-0227">DNA damage</keyword>
<dbReference type="PANTHER" id="PTHR11264:SF0">
    <property type="entry name" value="URACIL-DNA GLYCOSYLASE"/>
    <property type="match status" value="1"/>
</dbReference>
<evidence type="ECO:0000256" key="3">
    <source>
        <dbReference type="ARBA" id="ARBA00008184"/>
    </source>
</evidence>
<evidence type="ECO:0000256" key="7">
    <source>
        <dbReference type="ARBA" id="ARBA00022763"/>
    </source>
</evidence>